<comment type="caution">
    <text evidence="1">The sequence shown here is derived from an EMBL/GenBank/DDBJ whole genome shotgun (WGS) entry which is preliminary data.</text>
</comment>
<dbReference type="EMBL" id="VTPC01090832">
    <property type="protein sequence ID" value="KAF2881271.1"/>
    <property type="molecule type" value="Genomic_DNA"/>
</dbReference>
<dbReference type="OrthoDB" id="93990at2759"/>
<evidence type="ECO:0000313" key="2">
    <source>
        <dbReference type="Proteomes" id="UP000801492"/>
    </source>
</evidence>
<gene>
    <name evidence="1" type="ORF">ILUMI_24901</name>
</gene>
<dbReference type="Proteomes" id="UP000801492">
    <property type="component" value="Unassembled WGS sequence"/>
</dbReference>
<protein>
    <submittedName>
        <fullName evidence="1">Uncharacterized protein</fullName>
    </submittedName>
</protein>
<reference evidence="1" key="1">
    <citation type="submission" date="2019-08" db="EMBL/GenBank/DDBJ databases">
        <title>The genome of the North American firefly Photinus pyralis.</title>
        <authorList>
            <consortium name="Photinus pyralis genome working group"/>
            <person name="Fallon T.R."/>
            <person name="Sander Lower S.E."/>
            <person name="Weng J.-K."/>
        </authorList>
    </citation>
    <scope>NUCLEOTIDE SEQUENCE</scope>
    <source>
        <strain evidence="1">TRF0915ILg1</strain>
        <tissue evidence="1">Whole body</tissue>
    </source>
</reference>
<dbReference type="AlphaFoldDB" id="A0A8K0C9E2"/>
<name>A0A8K0C9E2_IGNLU</name>
<accession>A0A8K0C9E2</accession>
<evidence type="ECO:0000313" key="1">
    <source>
        <dbReference type="EMBL" id="KAF2881271.1"/>
    </source>
</evidence>
<proteinExistence type="predicted"/>
<organism evidence="1 2">
    <name type="scientific">Ignelater luminosus</name>
    <name type="common">Cucubano</name>
    <name type="synonym">Pyrophorus luminosus</name>
    <dbReference type="NCBI Taxonomy" id="2038154"/>
    <lineage>
        <taxon>Eukaryota</taxon>
        <taxon>Metazoa</taxon>
        <taxon>Ecdysozoa</taxon>
        <taxon>Arthropoda</taxon>
        <taxon>Hexapoda</taxon>
        <taxon>Insecta</taxon>
        <taxon>Pterygota</taxon>
        <taxon>Neoptera</taxon>
        <taxon>Endopterygota</taxon>
        <taxon>Coleoptera</taxon>
        <taxon>Polyphaga</taxon>
        <taxon>Elateriformia</taxon>
        <taxon>Elateroidea</taxon>
        <taxon>Elateridae</taxon>
        <taxon>Agrypninae</taxon>
        <taxon>Pyrophorini</taxon>
        <taxon>Ignelater</taxon>
    </lineage>
</organism>
<sequence length="176" mass="20313">MHTSSINTSSTTISSTWTFHRQTFHRQRAVYLTTGGAYAELSADERHRGRSPDLLAKYTNISDPDYALNVRKLMSLAFVPPQDVIKSFQDRADSQFYQQHKQILRPLRDYFEDSWIRFPSCGNRRRPPSVPLEIWNQYEGTLAGLPKTNSYIEGWFKKVSHLLAVTTQAFGILLRS</sequence>
<keyword evidence="2" id="KW-1185">Reference proteome</keyword>